<dbReference type="AlphaFoldDB" id="A0A927AQI0"/>
<reference evidence="2" key="1">
    <citation type="submission" date="2020-09" db="EMBL/GenBank/DDBJ databases">
        <authorList>
            <person name="Kim M.K."/>
        </authorList>
    </citation>
    <scope>NUCLEOTIDE SEQUENCE</scope>
    <source>
        <strain evidence="2">BT702</strain>
    </source>
</reference>
<accession>A0A927AQI0</accession>
<evidence type="ECO:0000313" key="3">
    <source>
        <dbReference type="Proteomes" id="UP000598820"/>
    </source>
</evidence>
<dbReference type="Proteomes" id="UP000598820">
    <property type="component" value="Unassembled WGS sequence"/>
</dbReference>
<protein>
    <recommendedName>
        <fullName evidence="4">DUF3471 domain-containing protein</fullName>
    </recommendedName>
</protein>
<keyword evidence="3" id="KW-1185">Reference proteome</keyword>
<evidence type="ECO:0008006" key="4">
    <source>
        <dbReference type="Google" id="ProtNLM"/>
    </source>
</evidence>
<evidence type="ECO:0000256" key="1">
    <source>
        <dbReference type="SAM" id="SignalP"/>
    </source>
</evidence>
<comment type="caution">
    <text evidence="2">The sequence shown here is derived from an EMBL/GenBank/DDBJ whole genome shotgun (WGS) entry which is preliminary data.</text>
</comment>
<feature type="chain" id="PRO_5038025571" description="DUF3471 domain-containing protein" evidence="1">
    <location>
        <begin position="26"/>
        <end position="166"/>
    </location>
</feature>
<sequence length="166" mass="18799">MTNTSVWKQICFLVPICLSYFAVFAASQSFDTYRISYVCTPPFNNQLKAAGNTPKKDGLYSPGRHVHDLTDSKEMQLPDSLLTEFCGDFDFVDFPSMQIYLSNGNLYAETSQGKSILKKLPQKDSFEIVDYQARLKFNRNDKGAILNVELDAHGFTSTGQKRKRSE</sequence>
<keyword evidence="1" id="KW-0732">Signal</keyword>
<feature type="signal peptide" evidence="1">
    <location>
        <begin position="1"/>
        <end position="25"/>
    </location>
</feature>
<dbReference type="RefSeq" id="WP_190886334.1">
    <property type="nucleotide sequence ID" value="NZ_JACWZY010000004.1"/>
</dbReference>
<proteinExistence type="predicted"/>
<organism evidence="2 3">
    <name type="scientific">Spirosoma profusum</name>
    <dbReference type="NCBI Taxonomy" id="2771354"/>
    <lineage>
        <taxon>Bacteria</taxon>
        <taxon>Pseudomonadati</taxon>
        <taxon>Bacteroidota</taxon>
        <taxon>Cytophagia</taxon>
        <taxon>Cytophagales</taxon>
        <taxon>Cytophagaceae</taxon>
        <taxon>Spirosoma</taxon>
    </lineage>
</organism>
<dbReference type="EMBL" id="JACWZY010000004">
    <property type="protein sequence ID" value="MBD2700481.1"/>
    <property type="molecule type" value="Genomic_DNA"/>
</dbReference>
<evidence type="ECO:0000313" key="2">
    <source>
        <dbReference type="EMBL" id="MBD2700481.1"/>
    </source>
</evidence>
<gene>
    <name evidence="2" type="ORF">IC229_07535</name>
</gene>
<name>A0A927AQI0_9BACT</name>